<evidence type="ECO:0000313" key="7">
    <source>
        <dbReference type="EMBL" id="ETO14641.1"/>
    </source>
</evidence>
<evidence type="ECO:0000256" key="1">
    <source>
        <dbReference type="ARBA" id="ARBA00023125"/>
    </source>
</evidence>
<dbReference type="GO" id="GO:0005634">
    <property type="term" value="C:nucleus"/>
    <property type="evidence" value="ECO:0007669"/>
    <property type="project" value="UniProtKB-SubCell"/>
</dbReference>
<dbReference type="OrthoDB" id="10056939at2759"/>
<organism evidence="7 8">
    <name type="scientific">Reticulomyxa filosa</name>
    <dbReference type="NCBI Taxonomy" id="46433"/>
    <lineage>
        <taxon>Eukaryota</taxon>
        <taxon>Sar</taxon>
        <taxon>Rhizaria</taxon>
        <taxon>Retaria</taxon>
        <taxon>Foraminifera</taxon>
        <taxon>Monothalamids</taxon>
        <taxon>Reticulomyxidae</taxon>
        <taxon>Reticulomyxa</taxon>
    </lineage>
</organism>
<dbReference type="Proteomes" id="UP000023152">
    <property type="component" value="Unassembled WGS sequence"/>
</dbReference>
<dbReference type="EMBL" id="ASPP01019887">
    <property type="protein sequence ID" value="ETO14641.1"/>
    <property type="molecule type" value="Genomic_DNA"/>
</dbReference>
<dbReference type="InterPro" id="IPR001356">
    <property type="entry name" value="HD"/>
</dbReference>
<comment type="caution">
    <text evidence="7">The sequence shown here is derived from an EMBL/GenBank/DDBJ whole genome shotgun (WGS) entry which is preliminary data.</text>
</comment>
<feature type="compositionally biased region" description="Basic residues" evidence="5">
    <location>
        <begin position="72"/>
        <end position="86"/>
    </location>
</feature>
<name>X6MLV6_RETFI</name>
<comment type="subcellular location">
    <subcellularLocation>
        <location evidence="4">Nucleus</location>
    </subcellularLocation>
</comment>
<evidence type="ECO:0000259" key="6">
    <source>
        <dbReference type="PROSITE" id="PS50071"/>
    </source>
</evidence>
<reference evidence="7 8" key="1">
    <citation type="journal article" date="2013" name="Curr. Biol.">
        <title>The Genome of the Foraminiferan Reticulomyxa filosa.</title>
        <authorList>
            <person name="Glockner G."/>
            <person name="Hulsmann N."/>
            <person name="Schleicher M."/>
            <person name="Noegel A.A."/>
            <person name="Eichinger L."/>
            <person name="Gallinger C."/>
            <person name="Pawlowski J."/>
            <person name="Sierra R."/>
            <person name="Euteneuer U."/>
            <person name="Pillet L."/>
            <person name="Moustafa A."/>
            <person name="Platzer M."/>
            <person name="Groth M."/>
            <person name="Szafranski K."/>
            <person name="Schliwa M."/>
        </authorList>
    </citation>
    <scope>NUCLEOTIDE SEQUENCE [LARGE SCALE GENOMIC DNA]</scope>
</reference>
<feature type="DNA-binding region" description="Homeobox" evidence="4">
    <location>
        <begin position="81"/>
        <end position="143"/>
    </location>
</feature>
<evidence type="ECO:0000256" key="5">
    <source>
        <dbReference type="SAM" id="MobiDB-lite"/>
    </source>
</evidence>
<sequence length="150" mass="17315">MQQYLTQMEIDAKIQERKYFNNFFQVGLGKGYSSEDVPNCDVSDHTDPNNGTNSDTLDRTPESLDGSGSCVAKKKSAKRKKRTKKPKFSEYDVRVFADWYNMHLDNPYPSKQEKQLMAELTGLTRYQVSRWFCNARTRRPPAMPCGQNQS</sequence>
<dbReference type="CDD" id="cd00086">
    <property type="entry name" value="homeodomain"/>
    <property type="match status" value="1"/>
</dbReference>
<dbReference type="PANTHER" id="PTHR11850">
    <property type="entry name" value="HOMEOBOX PROTEIN TRANSCRIPTION FACTORS"/>
    <property type="match status" value="1"/>
</dbReference>
<protein>
    <recommendedName>
        <fullName evidence="6">Homeobox domain-containing protein</fullName>
    </recommendedName>
</protein>
<dbReference type="InterPro" id="IPR050224">
    <property type="entry name" value="TALE_homeobox"/>
</dbReference>
<evidence type="ECO:0000256" key="4">
    <source>
        <dbReference type="PROSITE-ProRule" id="PRU00108"/>
    </source>
</evidence>
<feature type="region of interest" description="Disordered" evidence="5">
    <location>
        <begin position="35"/>
        <end position="86"/>
    </location>
</feature>
<dbReference type="AlphaFoldDB" id="X6MLV6"/>
<evidence type="ECO:0000256" key="3">
    <source>
        <dbReference type="ARBA" id="ARBA00023242"/>
    </source>
</evidence>
<proteinExistence type="predicted"/>
<keyword evidence="1 4" id="KW-0238">DNA-binding</keyword>
<accession>X6MLV6</accession>
<keyword evidence="8" id="KW-1185">Reference proteome</keyword>
<dbReference type="SUPFAM" id="SSF46689">
    <property type="entry name" value="Homeodomain-like"/>
    <property type="match status" value="1"/>
</dbReference>
<dbReference type="Pfam" id="PF05920">
    <property type="entry name" value="Homeobox_KN"/>
    <property type="match status" value="1"/>
</dbReference>
<dbReference type="PROSITE" id="PS50071">
    <property type="entry name" value="HOMEOBOX_2"/>
    <property type="match status" value="1"/>
</dbReference>
<dbReference type="SMART" id="SM00389">
    <property type="entry name" value="HOX"/>
    <property type="match status" value="1"/>
</dbReference>
<evidence type="ECO:0000313" key="8">
    <source>
        <dbReference type="Proteomes" id="UP000023152"/>
    </source>
</evidence>
<feature type="domain" description="Homeobox" evidence="6">
    <location>
        <begin position="79"/>
        <end position="142"/>
    </location>
</feature>
<dbReference type="Gene3D" id="1.10.10.60">
    <property type="entry name" value="Homeodomain-like"/>
    <property type="match status" value="1"/>
</dbReference>
<evidence type="ECO:0000256" key="2">
    <source>
        <dbReference type="ARBA" id="ARBA00023155"/>
    </source>
</evidence>
<dbReference type="GO" id="GO:0003677">
    <property type="term" value="F:DNA binding"/>
    <property type="evidence" value="ECO:0007669"/>
    <property type="project" value="UniProtKB-UniRule"/>
</dbReference>
<dbReference type="InterPro" id="IPR009057">
    <property type="entry name" value="Homeodomain-like_sf"/>
</dbReference>
<dbReference type="GO" id="GO:0006355">
    <property type="term" value="P:regulation of DNA-templated transcription"/>
    <property type="evidence" value="ECO:0007669"/>
    <property type="project" value="InterPro"/>
</dbReference>
<gene>
    <name evidence="7" type="ORF">RFI_22728</name>
</gene>
<keyword evidence="3 4" id="KW-0539">Nucleus</keyword>
<keyword evidence="2 4" id="KW-0371">Homeobox</keyword>
<dbReference type="InterPro" id="IPR008422">
    <property type="entry name" value="KN_HD"/>
</dbReference>